<dbReference type="InterPro" id="IPR051678">
    <property type="entry name" value="AGP_Transferase"/>
</dbReference>
<dbReference type="Proteomes" id="UP000298327">
    <property type="component" value="Unassembled WGS sequence"/>
</dbReference>
<dbReference type="OrthoDB" id="8300194at2759"/>
<dbReference type="AlphaFoldDB" id="A0A4Y9YBS7"/>
<dbReference type="EMBL" id="SEOQ01000617">
    <property type="protein sequence ID" value="TFY59480.1"/>
    <property type="molecule type" value="Genomic_DNA"/>
</dbReference>
<dbReference type="Pfam" id="PF01636">
    <property type="entry name" value="APH"/>
    <property type="match status" value="1"/>
</dbReference>
<dbReference type="InterPro" id="IPR011009">
    <property type="entry name" value="Kinase-like_dom_sf"/>
</dbReference>
<keyword evidence="4" id="KW-1185">Reference proteome</keyword>
<dbReference type="PANTHER" id="PTHR21310:SF15">
    <property type="entry name" value="AMINOGLYCOSIDE PHOSPHOTRANSFERASE DOMAIN-CONTAINING PROTEIN"/>
    <property type="match status" value="1"/>
</dbReference>
<dbReference type="Pfam" id="PF07367">
    <property type="entry name" value="FB_lectin"/>
    <property type="match status" value="1"/>
</dbReference>
<dbReference type="InterPro" id="IPR015926">
    <property type="entry name" value="Cytolysin/lectin"/>
</dbReference>
<evidence type="ECO:0000313" key="4">
    <source>
        <dbReference type="Proteomes" id="UP000298327"/>
    </source>
</evidence>
<feature type="compositionally biased region" description="Basic and acidic residues" evidence="1">
    <location>
        <begin position="456"/>
        <end position="465"/>
    </location>
</feature>
<dbReference type="SUPFAM" id="SSF63724">
    <property type="entry name" value="Cytolysin/lectin"/>
    <property type="match status" value="1"/>
</dbReference>
<feature type="domain" description="Aminoglycoside phosphotransferase" evidence="2">
    <location>
        <begin position="91"/>
        <end position="320"/>
    </location>
</feature>
<reference evidence="3 4" key="1">
    <citation type="submission" date="2019-02" db="EMBL/GenBank/DDBJ databases">
        <title>Genome sequencing of the rare red list fungi Dentipellis fragilis.</title>
        <authorList>
            <person name="Buettner E."/>
            <person name="Kellner H."/>
        </authorList>
    </citation>
    <scope>NUCLEOTIDE SEQUENCE [LARGE SCALE GENOMIC DNA]</scope>
    <source>
        <strain evidence="3 4">DSM 105465</strain>
    </source>
</reference>
<dbReference type="Gene3D" id="2.60.270.20">
    <property type="entry name" value="Cytolysin/lectin"/>
    <property type="match status" value="1"/>
</dbReference>
<dbReference type="PANTHER" id="PTHR21310">
    <property type="entry name" value="AMINOGLYCOSIDE PHOSPHOTRANSFERASE-RELATED-RELATED"/>
    <property type="match status" value="1"/>
</dbReference>
<dbReference type="InterPro" id="IPR009960">
    <property type="entry name" value="Fruit_body_lectin_fun"/>
</dbReference>
<protein>
    <recommendedName>
        <fullName evidence="2">Aminoglycoside phosphotransferase domain-containing protein</fullName>
    </recommendedName>
</protein>
<comment type="caution">
    <text evidence="3">The sequence shown here is derived from an EMBL/GenBank/DDBJ whole genome shotgun (WGS) entry which is preliminary data.</text>
</comment>
<name>A0A4Y9YBS7_9AGAM</name>
<evidence type="ECO:0000313" key="3">
    <source>
        <dbReference type="EMBL" id="TFY59480.1"/>
    </source>
</evidence>
<accession>A0A4Y9YBS7</accession>
<proteinExistence type="predicted"/>
<feature type="region of interest" description="Disordered" evidence="1">
    <location>
        <begin position="436"/>
        <end position="465"/>
    </location>
</feature>
<dbReference type="Gene3D" id="3.90.1200.10">
    <property type="match status" value="1"/>
</dbReference>
<dbReference type="InterPro" id="IPR002575">
    <property type="entry name" value="Aminoglycoside_PTrfase"/>
</dbReference>
<dbReference type="SUPFAM" id="SSF56112">
    <property type="entry name" value="Protein kinase-like (PK-like)"/>
    <property type="match status" value="1"/>
</dbReference>
<gene>
    <name evidence="3" type="ORF">EVG20_g7777</name>
</gene>
<organism evidence="3 4">
    <name type="scientific">Dentipellis fragilis</name>
    <dbReference type="NCBI Taxonomy" id="205917"/>
    <lineage>
        <taxon>Eukaryota</taxon>
        <taxon>Fungi</taxon>
        <taxon>Dikarya</taxon>
        <taxon>Basidiomycota</taxon>
        <taxon>Agaricomycotina</taxon>
        <taxon>Agaricomycetes</taxon>
        <taxon>Russulales</taxon>
        <taxon>Hericiaceae</taxon>
        <taxon>Dentipellis</taxon>
    </lineage>
</organism>
<sequence length="762" mass="86433">MASRKVYTWDERVVTLEDASVPPVGISYSIDQAIDGQMCLQDQKIYLGTTCELAEKALNGRRSNGNQEAGKACVAEVQLIDHGRQYDIYEIHSRYENRNAADTPRPLVTRVVQSFHTEDPILGQHHIDKMLAEVAVLAMIFKTSSVPVPRCYGHWQPPTRDRKVRPQMVMDKSGGWSDEWTRSPLSDDSKVRMIHELAAVHVNLARIPFPSNSPIGSVQSYRHGPPAQVVIGPLFEPIQVFSPATGPFENYEAYIMHLLQRVRVHSPDYAGWKDIIALARRILPSEIPELHRPTLAHMDFEPRNILSTDGHIEAVIDWEFHAVLPAFLACHYPMWLLYEGRFDPEFAPRELFGECSVLWAEKRADAERYRKIFAKEVKKLDPAYMRVVKAGAPARQLVDWLQHWEDYPGYLDGFQRWMAHMLKTLDKWRMRRAEPSPVEGTVTVTASEPASNQPRSRWDDNGKRKTENKFHSLSFIARLGDEIYEMSPCQSRHFISTPPKRRPSLFGWCHMADDKGCSLDETNLLEKENQFDRSDEARNLGTVNVALPLNLSVVGLKAERQKPYIGCDAPSFLYKDVVSVSTFLRARLEARDNCPVAFFQPLHTDILQSDNQVSCAVKPTIYPKSDVPQSVADEFYIVEKAISTSGVWIEESNGSQLLNLSFSRTCGALRFMNTSRSNAVVLFGIEQNKIWIDVSTDLAPTTSASELIPQYYVEGSLQSNVREFCSPSTGQRDSMGVNFYAAVSSQDYNNNMYYVDLSIAQT</sequence>
<feature type="compositionally biased region" description="Polar residues" evidence="1">
    <location>
        <begin position="442"/>
        <end position="455"/>
    </location>
</feature>
<evidence type="ECO:0000256" key="1">
    <source>
        <dbReference type="SAM" id="MobiDB-lite"/>
    </source>
</evidence>
<evidence type="ECO:0000259" key="2">
    <source>
        <dbReference type="Pfam" id="PF01636"/>
    </source>
</evidence>